<dbReference type="InterPro" id="IPR029063">
    <property type="entry name" value="SAM-dependent_MTases_sf"/>
</dbReference>
<evidence type="ECO:0000313" key="4">
    <source>
        <dbReference type="EMBL" id="SYX86459.1"/>
    </source>
</evidence>
<evidence type="ECO:0000256" key="3">
    <source>
        <dbReference type="SAM" id="Coils"/>
    </source>
</evidence>
<evidence type="ECO:0000256" key="1">
    <source>
        <dbReference type="ARBA" id="ARBA00022603"/>
    </source>
</evidence>
<dbReference type="GO" id="GO:0008168">
    <property type="term" value="F:methyltransferase activity"/>
    <property type="evidence" value="ECO:0007669"/>
    <property type="project" value="UniProtKB-KW"/>
</dbReference>
<dbReference type="EMBL" id="LS992241">
    <property type="protein sequence ID" value="SYX86459.1"/>
    <property type="molecule type" value="Genomic_DNA"/>
</dbReference>
<dbReference type="PANTHER" id="PTHR40048:SF1">
    <property type="entry name" value="RHAMNOSYL O-METHYLTRANSFERASE"/>
    <property type="match status" value="1"/>
</dbReference>
<reference evidence="5" key="1">
    <citation type="submission" date="2018-08" db="EMBL/GenBank/DDBJ databases">
        <authorList>
            <person name="Chevrot R."/>
        </authorList>
    </citation>
    <scope>NUCLEOTIDE SEQUENCE [LARGE SCALE GENOMIC DNA]</scope>
</reference>
<keyword evidence="3" id="KW-0175">Coiled coil</keyword>
<feature type="coiled-coil region" evidence="3">
    <location>
        <begin position="329"/>
        <end position="377"/>
    </location>
</feature>
<keyword evidence="2" id="KW-0808">Transferase</keyword>
<evidence type="ECO:0000313" key="5">
    <source>
        <dbReference type="Proteomes" id="UP000304148"/>
    </source>
</evidence>
<sequence>MNQWKISEPKFESDGINDKLRVAPWEGHRRFAYDFINFMKPKNIVELGTHYGCSFFSFCQSVKDFKLRTKLYAIDTWSGDEQAGFYEEEVYDTVGKTVKTFFQDIDVTLLRKTFDEALDDLEDSSIDLIHIDGLHTYEAVSHDFETWLPKLKDNGVIMFHDVFSPLEYGSNQFWKEIKSRFPYYEFKHSWGLGILFPKGDEIFEQLMDENIKDKILYYTNKSLYEFEMIKTKDLETMVTERDKAIKSNEKLINEKDIIIEKNELMIQARDSALASSKELIEARDNALSSAQEMIKARDEALSTAKTMIEARDEALRSSEEMIKERDALIKSMEKQLTDIKESNSILKDKMNELTNLISEKKIELEQKQQMIDYYQNKKIILNFRKK</sequence>
<dbReference type="GO" id="GO:0005886">
    <property type="term" value="C:plasma membrane"/>
    <property type="evidence" value="ECO:0007669"/>
    <property type="project" value="TreeGrafter"/>
</dbReference>
<dbReference type="Gene3D" id="3.40.50.150">
    <property type="entry name" value="Vaccinia Virus protein VP39"/>
    <property type="match status" value="1"/>
</dbReference>
<dbReference type="PANTHER" id="PTHR40048">
    <property type="entry name" value="RHAMNOSYL O-METHYLTRANSFERASE"/>
    <property type="match status" value="1"/>
</dbReference>
<dbReference type="GO" id="GO:0032259">
    <property type="term" value="P:methylation"/>
    <property type="evidence" value="ECO:0007669"/>
    <property type="project" value="UniProtKB-KW"/>
</dbReference>
<dbReference type="GO" id="GO:0071770">
    <property type="term" value="P:DIM/DIP cell wall layer assembly"/>
    <property type="evidence" value="ECO:0007669"/>
    <property type="project" value="TreeGrafter"/>
</dbReference>
<accession>A0A383RJB7</accession>
<proteinExistence type="predicted"/>
<dbReference type="SUPFAM" id="SSF53335">
    <property type="entry name" value="S-adenosyl-L-methionine-dependent methyltransferases"/>
    <property type="match status" value="1"/>
</dbReference>
<keyword evidence="1" id="KW-0489">Methyltransferase</keyword>
<protein>
    <submittedName>
        <fullName evidence="4">Uncharacterized protein</fullName>
    </submittedName>
</protein>
<name>A0A383RJB7_PAEAL</name>
<dbReference type="AlphaFoldDB" id="A0A383RJB7"/>
<organism evidence="4 5">
    <name type="scientific">Paenibacillus alvei</name>
    <name type="common">Bacillus alvei</name>
    <dbReference type="NCBI Taxonomy" id="44250"/>
    <lineage>
        <taxon>Bacteria</taxon>
        <taxon>Bacillati</taxon>
        <taxon>Bacillota</taxon>
        <taxon>Bacilli</taxon>
        <taxon>Bacillales</taxon>
        <taxon>Paenibacillaceae</taxon>
        <taxon>Paenibacillus</taxon>
    </lineage>
</organism>
<evidence type="ECO:0000256" key="2">
    <source>
        <dbReference type="ARBA" id="ARBA00022679"/>
    </source>
</evidence>
<dbReference type="Pfam" id="PF13578">
    <property type="entry name" value="Methyltransf_24"/>
    <property type="match status" value="1"/>
</dbReference>
<gene>
    <name evidence="4" type="ORF">PBLR_14885</name>
</gene>
<dbReference type="Proteomes" id="UP000304148">
    <property type="component" value="Chromosome"/>
</dbReference>